<dbReference type="RefSeq" id="WP_053549414.1">
    <property type="nucleotide sequence ID" value="NZ_CP010802.1"/>
</dbReference>
<evidence type="ECO:0000256" key="3">
    <source>
        <dbReference type="ARBA" id="ARBA00022840"/>
    </source>
</evidence>
<evidence type="ECO:0000313" key="6">
    <source>
        <dbReference type="Proteomes" id="UP000057158"/>
    </source>
</evidence>
<dbReference type="PANTHER" id="PTHR46268:SF27">
    <property type="entry name" value="UNIVERSAL STRESS PROTEIN RV2623"/>
    <property type="match status" value="1"/>
</dbReference>
<dbReference type="Pfam" id="PF00582">
    <property type="entry name" value="Usp"/>
    <property type="match status" value="1"/>
</dbReference>
<evidence type="ECO:0000256" key="1">
    <source>
        <dbReference type="ARBA" id="ARBA00008791"/>
    </source>
</evidence>
<comment type="similarity">
    <text evidence="1">Belongs to the universal stress protein A family.</text>
</comment>
<dbReference type="SUPFAM" id="SSF52402">
    <property type="entry name" value="Adenine nucleotide alpha hydrolases-like"/>
    <property type="match status" value="1"/>
</dbReference>
<dbReference type="EMBL" id="CP010802">
    <property type="protein sequence ID" value="ALC15186.1"/>
    <property type="molecule type" value="Genomic_DNA"/>
</dbReference>
<dbReference type="InterPro" id="IPR014729">
    <property type="entry name" value="Rossmann-like_a/b/a_fold"/>
</dbReference>
<feature type="domain" description="UspA" evidence="4">
    <location>
        <begin position="5"/>
        <end position="159"/>
    </location>
</feature>
<dbReference type="CDD" id="cd00293">
    <property type="entry name" value="USP-like"/>
    <property type="match status" value="1"/>
</dbReference>
<dbReference type="GO" id="GO:0005524">
    <property type="term" value="F:ATP binding"/>
    <property type="evidence" value="ECO:0007669"/>
    <property type="project" value="UniProtKB-KW"/>
</dbReference>
<dbReference type="Gene3D" id="3.40.50.620">
    <property type="entry name" value="HUPs"/>
    <property type="match status" value="1"/>
</dbReference>
<keyword evidence="3" id="KW-0067">ATP-binding</keyword>
<dbReference type="PANTHER" id="PTHR46268">
    <property type="entry name" value="STRESS RESPONSE PROTEIN NHAX"/>
    <property type="match status" value="1"/>
</dbReference>
<dbReference type="InterPro" id="IPR006015">
    <property type="entry name" value="Universal_stress_UspA"/>
</dbReference>
<dbReference type="AlphaFoldDB" id="A0A0M5IMP5"/>
<keyword evidence="2" id="KW-0547">Nucleotide-binding</keyword>
<organism evidence="5 6">
    <name type="scientific">Desulfuromonas soudanensis</name>
    <dbReference type="NCBI Taxonomy" id="1603606"/>
    <lineage>
        <taxon>Bacteria</taxon>
        <taxon>Pseudomonadati</taxon>
        <taxon>Thermodesulfobacteriota</taxon>
        <taxon>Desulfuromonadia</taxon>
        <taxon>Desulfuromonadales</taxon>
        <taxon>Desulfuromonadaceae</taxon>
        <taxon>Desulfuromonas</taxon>
    </lineage>
</organism>
<gene>
    <name evidence="5" type="ORF">DSOUD_0391</name>
</gene>
<dbReference type="PRINTS" id="PR01438">
    <property type="entry name" value="UNVRSLSTRESS"/>
</dbReference>
<dbReference type="KEGG" id="des:DSOUD_0391"/>
<dbReference type="Proteomes" id="UP000057158">
    <property type="component" value="Chromosome"/>
</dbReference>
<evidence type="ECO:0000256" key="2">
    <source>
        <dbReference type="ARBA" id="ARBA00022741"/>
    </source>
</evidence>
<dbReference type="OrthoDB" id="3217301at2"/>
<sequence length="179" mass="19586">MIPQIKTIAYATGLGTGAPYVFRYALSLARQYDAKIEIVCGMAPLNTQAQRIADTYLGDKKSDEFHRQARERVKGEIKNQVEAMCRSAIIDDPDGFKYVGTINVIEATPDQAVLQCAQRVGADVIVMGTHRRTMDQGALLGSCAVKVLHKSTIPVFLVRIPEGYADLPSKSGAPEIIEF</sequence>
<reference evidence="5 6" key="1">
    <citation type="submission" date="2015-07" db="EMBL/GenBank/DDBJ databases">
        <title>Isolation and Genomic Characterization of a Novel Halophilic Metal-Reducing Deltaproteobacterium from the Deep Subsurface.</title>
        <authorList>
            <person name="Badalamenti J.P."/>
            <person name="Summers Z.M."/>
            <person name="Gralnick J.A."/>
            <person name="Bond D.R."/>
        </authorList>
    </citation>
    <scope>NUCLEOTIDE SEQUENCE [LARGE SCALE GENOMIC DNA]</scope>
    <source>
        <strain evidence="5 6">WTL</strain>
    </source>
</reference>
<keyword evidence="6" id="KW-1185">Reference proteome</keyword>
<protein>
    <submittedName>
        <fullName evidence="5">Nucleotide-binding universal stress protein, UspA family</fullName>
    </submittedName>
</protein>
<proteinExistence type="inferred from homology"/>
<evidence type="ECO:0000313" key="5">
    <source>
        <dbReference type="EMBL" id="ALC15186.1"/>
    </source>
</evidence>
<dbReference type="PATRIC" id="fig|1603606.3.peg.425"/>
<evidence type="ECO:0000259" key="4">
    <source>
        <dbReference type="Pfam" id="PF00582"/>
    </source>
</evidence>
<dbReference type="InterPro" id="IPR006016">
    <property type="entry name" value="UspA"/>
</dbReference>
<name>A0A0M5IMP5_9BACT</name>
<dbReference type="STRING" id="1603606.DSOUD_0391"/>
<accession>A0A0M5IMP5</accession>